<organism evidence="2 3">
    <name type="scientific">Staurois parvus</name>
    <dbReference type="NCBI Taxonomy" id="386267"/>
    <lineage>
        <taxon>Eukaryota</taxon>
        <taxon>Metazoa</taxon>
        <taxon>Chordata</taxon>
        <taxon>Craniata</taxon>
        <taxon>Vertebrata</taxon>
        <taxon>Euteleostomi</taxon>
        <taxon>Amphibia</taxon>
        <taxon>Batrachia</taxon>
        <taxon>Anura</taxon>
        <taxon>Neobatrachia</taxon>
        <taxon>Ranoidea</taxon>
        <taxon>Ranidae</taxon>
        <taxon>Staurois</taxon>
    </lineage>
</organism>
<comment type="caution">
    <text evidence="2">The sequence shown here is derived from an EMBL/GenBank/DDBJ whole genome shotgun (WGS) entry which is preliminary data.</text>
</comment>
<name>A0ABN9C8Y2_9NEOB</name>
<proteinExistence type="predicted"/>
<evidence type="ECO:0000313" key="3">
    <source>
        <dbReference type="Proteomes" id="UP001162483"/>
    </source>
</evidence>
<dbReference type="Proteomes" id="UP001162483">
    <property type="component" value="Unassembled WGS sequence"/>
</dbReference>
<feature type="region of interest" description="Disordered" evidence="1">
    <location>
        <begin position="47"/>
        <end position="78"/>
    </location>
</feature>
<feature type="compositionally biased region" description="Basic and acidic residues" evidence="1">
    <location>
        <begin position="63"/>
        <end position="78"/>
    </location>
</feature>
<evidence type="ECO:0000256" key="1">
    <source>
        <dbReference type="SAM" id="MobiDB-lite"/>
    </source>
</evidence>
<accession>A0ABN9C8Y2</accession>
<sequence length="78" mass="8449">MTDPDPRGHGWATIRSRRAWCTGGVKRRMVGVTSQFSRLAGIAVQRVRQKDGQGRAGSGAGEGQHKREQGAEFGNKEA</sequence>
<feature type="non-terminal residue" evidence="2">
    <location>
        <position position="78"/>
    </location>
</feature>
<evidence type="ECO:0000313" key="2">
    <source>
        <dbReference type="EMBL" id="CAI9556098.1"/>
    </source>
</evidence>
<dbReference type="EMBL" id="CATNWA010008436">
    <property type="protein sequence ID" value="CAI9556098.1"/>
    <property type="molecule type" value="Genomic_DNA"/>
</dbReference>
<gene>
    <name evidence="2" type="ORF">SPARVUS_LOCUS4509747</name>
</gene>
<reference evidence="2" key="1">
    <citation type="submission" date="2023-05" db="EMBL/GenBank/DDBJ databases">
        <authorList>
            <person name="Stuckert A."/>
        </authorList>
    </citation>
    <scope>NUCLEOTIDE SEQUENCE</scope>
</reference>
<keyword evidence="3" id="KW-1185">Reference proteome</keyword>
<protein>
    <submittedName>
        <fullName evidence="2">Uncharacterized protein</fullName>
    </submittedName>
</protein>